<keyword evidence="5 8" id="KW-0472">Membrane</keyword>
<keyword evidence="6" id="KW-1015">Disulfide bond</keyword>
<comment type="subcellular location">
    <subcellularLocation>
        <location evidence="1">Cell membrane</location>
    </subcellularLocation>
</comment>
<organism evidence="10 11">
    <name type="scientific">Scophthalmus maximus</name>
    <name type="common">Turbot</name>
    <name type="synonym">Psetta maxima</name>
    <dbReference type="NCBI Taxonomy" id="52904"/>
    <lineage>
        <taxon>Eukaryota</taxon>
        <taxon>Metazoa</taxon>
        <taxon>Chordata</taxon>
        <taxon>Craniata</taxon>
        <taxon>Vertebrata</taxon>
        <taxon>Euteleostomi</taxon>
        <taxon>Actinopterygii</taxon>
        <taxon>Neopterygii</taxon>
        <taxon>Teleostei</taxon>
        <taxon>Neoteleostei</taxon>
        <taxon>Acanthomorphata</taxon>
        <taxon>Carangaria</taxon>
        <taxon>Pleuronectiformes</taxon>
        <taxon>Pleuronectoidei</taxon>
        <taxon>Scophthalmidae</taxon>
        <taxon>Scophthalmus</taxon>
    </lineage>
</organism>
<keyword evidence="4" id="KW-0391">Immunity</keyword>
<dbReference type="GO" id="GO:0005886">
    <property type="term" value="C:plasma membrane"/>
    <property type="evidence" value="ECO:0007669"/>
    <property type="project" value="UniProtKB-SubCell"/>
</dbReference>
<comment type="caution">
    <text evidence="10">The sequence shown here is derived from an EMBL/GenBank/DDBJ whole genome shotgun (WGS) entry which is preliminary data.</text>
</comment>
<keyword evidence="8" id="KW-1133">Transmembrane helix</keyword>
<keyword evidence="7" id="KW-0325">Glycoprotein</keyword>
<name>A0A6A4T413_SCOMX</name>
<dbReference type="InterPro" id="IPR052051">
    <property type="entry name" value="TCR_complex_component"/>
</dbReference>
<dbReference type="Proteomes" id="UP000438429">
    <property type="component" value="Unassembled WGS sequence"/>
</dbReference>
<evidence type="ECO:0000256" key="2">
    <source>
        <dbReference type="ARBA" id="ARBA00022475"/>
    </source>
</evidence>
<feature type="domain" description="Ig-like" evidence="9">
    <location>
        <begin position="778"/>
        <end position="867"/>
    </location>
</feature>
<evidence type="ECO:0000256" key="5">
    <source>
        <dbReference type="ARBA" id="ARBA00023136"/>
    </source>
</evidence>
<evidence type="ECO:0000256" key="6">
    <source>
        <dbReference type="ARBA" id="ARBA00023157"/>
    </source>
</evidence>
<evidence type="ECO:0000256" key="7">
    <source>
        <dbReference type="ARBA" id="ARBA00023180"/>
    </source>
</evidence>
<dbReference type="PANTHER" id="PTHR19433">
    <property type="entry name" value="T-CELL RECEPTOR ALPHA CHAIN V REGION-RELATED"/>
    <property type="match status" value="1"/>
</dbReference>
<dbReference type="InterPro" id="IPR007110">
    <property type="entry name" value="Ig-like_dom"/>
</dbReference>
<dbReference type="PROSITE" id="PS50835">
    <property type="entry name" value="IG_LIKE"/>
    <property type="match status" value="6"/>
</dbReference>
<dbReference type="GO" id="GO:0002376">
    <property type="term" value="P:immune system process"/>
    <property type="evidence" value="ECO:0007669"/>
    <property type="project" value="UniProtKB-KW"/>
</dbReference>
<proteinExistence type="predicted"/>
<dbReference type="InterPro" id="IPR013783">
    <property type="entry name" value="Ig-like_fold"/>
</dbReference>
<evidence type="ECO:0000256" key="1">
    <source>
        <dbReference type="ARBA" id="ARBA00004236"/>
    </source>
</evidence>
<evidence type="ECO:0000313" key="10">
    <source>
        <dbReference type="EMBL" id="KAF0039078.1"/>
    </source>
</evidence>
<dbReference type="EMBL" id="VEVO01000008">
    <property type="protein sequence ID" value="KAF0039078.1"/>
    <property type="molecule type" value="Genomic_DNA"/>
</dbReference>
<evidence type="ECO:0000256" key="3">
    <source>
        <dbReference type="ARBA" id="ARBA00022729"/>
    </source>
</evidence>
<feature type="domain" description="Ig-like" evidence="9">
    <location>
        <begin position="535"/>
        <end position="624"/>
    </location>
</feature>
<evidence type="ECO:0000259" key="9">
    <source>
        <dbReference type="PROSITE" id="PS50835"/>
    </source>
</evidence>
<dbReference type="InterPro" id="IPR036179">
    <property type="entry name" value="Ig-like_dom_sf"/>
</dbReference>
<dbReference type="PANTHER" id="PTHR19433:SF127">
    <property type="entry name" value="NITR9"/>
    <property type="match status" value="1"/>
</dbReference>
<evidence type="ECO:0000256" key="4">
    <source>
        <dbReference type="ARBA" id="ARBA00022859"/>
    </source>
</evidence>
<feature type="domain" description="Ig-like" evidence="9">
    <location>
        <begin position="677"/>
        <end position="768"/>
    </location>
</feature>
<keyword evidence="8" id="KW-0812">Transmembrane</keyword>
<dbReference type="GO" id="GO:0009617">
    <property type="term" value="P:response to bacterium"/>
    <property type="evidence" value="ECO:0007669"/>
    <property type="project" value="TreeGrafter"/>
</dbReference>
<dbReference type="Pfam" id="PF07686">
    <property type="entry name" value="V-set"/>
    <property type="match status" value="6"/>
</dbReference>
<dbReference type="Gene3D" id="2.60.40.10">
    <property type="entry name" value="Immunoglobulins"/>
    <property type="match status" value="6"/>
</dbReference>
<dbReference type="SMART" id="SM00409">
    <property type="entry name" value="IG"/>
    <property type="match status" value="6"/>
</dbReference>
<accession>A0A6A4T413</accession>
<gene>
    <name evidence="10" type="ORF">F2P81_009562</name>
</gene>
<reference evidence="10 11" key="1">
    <citation type="submission" date="2019-06" db="EMBL/GenBank/DDBJ databases">
        <title>Draft genomes of female and male turbot (Scophthalmus maximus).</title>
        <authorList>
            <person name="Xu H."/>
            <person name="Xu X.-W."/>
            <person name="Shao C."/>
            <person name="Chen S."/>
        </authorList>
    </citation>
    <scope>NUCLEOTIDE SEQUENCE [LARGE SCALE GENOMIC DNA]</scope>
    <source>
        <strain evidence="10">Ysfricsl-2016a</strain>
        <tissue evidence="10">Blood</tissue>
    </source>
</reference>
<feature type="domain" description="Ig-like" evidence="9">
    <location>
        <begin position="200"/>
        <end position="294"/>
    </location>
</feature>
<feature type="domain" description="Ig-like" evidence="9">
    <location>
        <begin position="60"/>
        <end position="160"/>
    </location>
</feature>
<protein>
    <recommendedName>
        <fullName evidence="9">Ig-like domain-containing protein</fullName>
    </recommendedName>
</protein>
<keyword evidence="3" id="KW-0732">Signal</keyword>
<dbReference type="InterPro" id="IPR013106">
    <property type="entry name" value="Ig_V-set"/>
</dbReference>
<dbReference type="SUPFAM" id="SSF48726">
    <property type="entry name" value="Immunoglobulin"/>
    <property type="match status" value="6"/>
</dbReference>
<dbReference type="SMART" id="SM00408">
    <property type="entry name" value="IGc2"/>
    <property type="match status" value="5"/>
</dbReference>
<feature type="transmembrane region" description="Helical" evidence="8">
    <location>
        <begin position="304"/>
        <end position="325"/>
    </location>
</feature>
<keyword evidence="2" id="KW-1003">Cell membrane</keyword>
<dbReference type="InterPro" id="IPR003598">
    <property type="entry name" value="Ig_sub2"/>
</dbReference>
<dbReference type="SMART" id="SM00406">
    <property type="entry name" value="IGv"/>
    <property type="match status" value="4"/>
</dbReference>
<sequence>MKTCCCCCRLHGSLSSHVHQCVGQPFVFLMKFEKDTDCRAAEMRPLCIILALLCEICQVPADIKKTSGITQDSGVIKAKEGTNVTLRCVCRDDAVTFFYWYQQSLGGKLEVISIRMKEKAEAEISPGYKERFGVSAQSQDSSNHLTITDLRPLDSAAYFCGTLEFNAIEFGQGAFLYVKSSLSNTLAYVHQPAAESLGPGESLNLSCAVYTELPHVGTQSFFWIRASTGHGASEPVDVYPSAAQCTRFFNGKSHMMNCTLNLAKKSVSSSDAGMYRCVLASYGEIVFGNGTTVQIGSSTEVPPLLVYCLSVALAVSINVLVVLAFTMYKLRKKLCPTCTGILSHLTCLAATVYRDADDLHYAALSVNLPNRSRRQRDNAMDECVYPSVTSQVKIQRHKADKPGEKHETTLIRQLPILVNAIPCGFILVNVGDNFTLECFYVSNTRMYYWYKQTLGQEPQLIPTTYKFSKGTSHGEFKDNPRFTLETNDSLTQLKISDVQLSDSATNYCSRRHSFTLEFMEGVTVSVKGSGLNIQARVHQLASETVQQGGSVILSSTVQNGTCNGEHNVYWFKNSEEPHPGLIYNHGYRNDQCERKPNTQTHSCTYNLSMKSLNFSHAGTYYCAVASCGHVLFGNGTKLDFDVFYLTCLLLGKMAQMNNFNLSSTGHRDRGFILVDVGESFTLQCLYVSDDTKYYWFKQTLGQKPQLISTYYKFSNGSTFHGEFKDNQRLTQETFHLKISHVQLSDSATYYCARGNSFILEFMEGVTVSVKGSGWNIQARVHQSASEIVQPGGSVTLSCTVQNGTCDGDHSVYWFKDSEEPHPGLIYTHRDRHDHCERKPNTQTHSCTYNLSMKSLDLSHAGTYYCAVASCGHVLFGNGTKLDFDESCAVISPPSTTNTEVYRDADDLHYAAFSVNLPNRSRRQRDNAMDECVYSSVRQ</sequence>
<dbReference type="AlphaFoldDB" id="A0A6A4T413"/>
<dbReference type="CDD" id="cd00099">
    <property type="entry name" value="IgV"/>
    <property type="match status" value="1"/>
</dbReference>
<evidence type="ECO:0000313" key="11">
    <source>
        <dbReference type="Proteomes" id="UP000438429"/>
    </source>
</evidence>
<dbReference type="InterPro" id="IPR003599">
    <property type="entry name" value="Ig_sub"/>
</dbReference>
<feature type="domain" description="Ig-like" evidence="9">
    <location>
        <begin position="415"/>
        <end position="525"/>
    </location>
</feature>
<evidence type="ECO:0000256" key="8">
    <source>
        <dbReference type="SAM" id="Phobius"/>
    </source>
</evidence>